<dbReference type="SUPFAM" id="SSF48403">
    <property type="entry name" value="Ankyrin repeat"/>
    <property type="match status" value="1"/>
</dbReference>
<organism evidence="5 6">
    <name type="scientific">Trichomonas vaginalis (strain ATCC PRA-98 / G3)</name>
    <dbReference type="NCBI Taxonomy" id="412133"/>
    <lineage>
        <taxon>Eukaryota</taxon>
        <taxon>Metamonada</taxon>
        <taxon>Parabasalia</taxon>
        <taxon>Trichomonadida</taxon>
        <taxon>Trichomonadidae</taxon>
        <taxon>Trichomonas</taxon>
    </lineage>
</organism>
<sequence length="281" mass="32135">MASFFNYKEIVQVLISHGANINIADVYGNNVINYALLYNNKEVMDGTSYFFKDLIAKGYNLVNSLASENNNNDLIELLITNGANVNVQNIHGNTTLHIAVTLSNIESTELLISHGASINSINIHEQTPLDIAMMRVMKEYKDFLKLHENEIKFSRGYSDGYVDTSMEENDLVNLLKLHGGKINSQGEFNFDTISIMNEFFWTKVSINAIHYLWYALAGIIIGAILLGILYRKLTNPCSSIFVKTLFWIFCGIIFYVFVQFCMYCWNVRAFILRMLRSYFCI</sequence>
<dbReference type="VEuPathDB" id="TrichDB:TVAGG3_0335090"/>
<evidence type="ECO:0000256" key="3">
    <source>
        <dbReference type="PROSITE-ProRule" id="PRU00023"/>
    </source>
</evidence>
<evidence type="ECO:0000313" key="6">
    <source>
        <dbReference type="Proteomes" id="UP000001542"/>
    </source>
</evidence>
<dbReference type="KEGG" id="tva:4773610"/>
<keyword evidence="1" id="KW-0677">Repeat</keyword>
<keyword evidence="4" id="KW-1133">Transmembrane helix</keyword>
<dbReference type="SMR" id="A2DVC0"/>
<keyword evidence="4" id="KW-0472">Membrane</keyword>
<evidence type="ECO:0000256" key="4">
    <source>
        <dbReference type="SAM" id="Phobius"/>
    </source>
</evidence>
<dbReference type="PANTHER" id="PTHR24171">
    <property type="entry name" value="ANKYRIN REPEAT DOMAIN-CONTAINING PROTEIN 39-RELATED"/>
    <property type="match status" value="1"/>
</dbReference>
<dbReference type="AlphaFoldDB" id="A2DVC0"/>
<feature type="transmembrane region" description="Helical" evidence="4">
    <location>
        <begin position="245"/>
        <end position="265"/>
    </location>
</feature>
<feature type="repeat" description="ANK" evidence="3">
    <location>
        <begin position="1"/>
        <end position="26"/>
    </location>
</feature>
<reference evidence="5" key="2">
    <citation type="journal article" date="2007" name="Science">
        <title>Draft genome sequence of the sexually transmitted pathogen Trichomonas vaginalis.</title>
        <authorList>
            <person name="Carlton J.M."/>
            <person name="Hirt R.P."/>
            <person name="Silva J.C."/>
            <person name="Delcher A.L."/>
            <person name="Schatz M."/>
            <person name="Zhao Q."/>
            <person name="Wortman J.R."/>
            <person name="Bidwell S.L."/>
            <person name="Alsmark U.C.M."/>
            <person name="Besteiro S."/>
            <person name="Sicheritz-Ponten T."/>
            <person name="Noel C.J."/>
            <person name="Dacks J.B."/>
            <person name="Foster P.G."/>
            <person name="Simillion C."/>
            <person name="Van de Peer Y."/>
            <person name="Miranda-Saavedra D."/>
            <person name="Barton G.J."/>
            <person name="Westrop G.D."/>
            <person name="Mueller S."/>
            <person name="Dessi D."/>
            <person name="Fiori P.L."/>
            <person name="Ren Q."/>
            <person name="Paulsen I."/>
            <person name="Zhang H."/>
            <person name="Bastida-Corcuera F.D."/>
            <person name="Simoes-Barbosa A."/>
            <person name="Brown M.T."/>
            <person name="Hayes R.D."/>
            <person name="Mukherjee M."/>
            <person name="Okumura C.Y."/>
            <person name="Schneider R."/>
            <person name="Smith A.J."/>
            <person name="Vanacova S."/>
            <person name="Villalvazo M."/>
            <person name="Haas B.J."/>
            <person name="Pertea M."/>
            <person name="Feldblyum T.V."/>
            <person name="Utterback T.R."/>
            <person name="Shu C.L."/>
            <person name="Osoegawa K."/>
            <person name="de Jong P.J."/>
            <person name="Hrdy I."/>
            <person name="Horvathova L."/>
            <person name="Zubacova Z."/>
            <person name="Dolezal P."/>
            <person name="Malik S.B."/>
            <person name="Logsdon J.M. Jr."/>
            <person name="Henze K."/>
            <person name="Gupta A."/>
            <person name="Wang C.C."/>
            <person name="Dunne R.L."/>
            <person name="Upcroft J.A."/>
            <person name="Upcroft P."/>
            <person name="White O."/>
            <person name="Salzberg S.L."/>
            <person name="Tang P."/>
            <person name="Chiu C.-H."/>
            <person name="Lee Y.-S."/>
            <person name="Embley T.M."/>
            <person name="Coombs G.H."/>
            <person name="Mottram J.C."/>
            <person name="Tachezy J."/>
            <person name="Fraser-Liggett C.M."/>
            <person name="Johnson P.J."/>
        </authorList>
    </citation>
    <scope>NUCLEOTIDE SEQUENCE [LARGE SCALE GENOMIC DNA]</scope>
    <source>
        <strain evidence="5">G3</strain>
    </source>
</reference>
<keyword evidence="6" id="KW-1185">Reference proteome</keyword>
<dbReference type="Pfam" id="PF12796">
    <property type="entry name" value="Ank_2"/>
    <property type="match status" value="1"/>
</dbReference>
<keyword evidence="4" id="KW-0812">Transmembrane</keyword>
<dbReference type="PROSITE" id="PS50088">
    <property type="entry name" value="ANK_REPEAT"/>
    <property type="match status" value="3"/>
</dbReference>
<dbReference type="Pfam" id="PF13637">
    <property type="entry name" value="Ank_4"/>
    <property type="match status" value="1"/>
</dbReference>
<evidence type="ECO:0000256" key="1">
    <source>
        <dbReference type="ARBA" id="ARBA00022737"/>
    </source>
</evidence>
<feature type="transmembrane region" description="Helical" evidence="4">
    <location>
        <begin position="211"/>
        <end position="230"/>
    </location>
</feature>
<protein>
    <submittedName>
        <fullName evidence="5">Ankyrin repeat protein, putative</fullName>
    </submittedName>
</protein>
<accession>A2DVC0</accession>
<evidence type="ECO:0000256" key="2">
    <source>
        <dbReference type="ARBA" id="ARBA00023043"/>
    </source>
</evidence>
<dbReference type="PROSITE" id="PS50297">
    <property type="entry name" value="ANK_REP_REGION"/>
    <property type="match status" value="1"/>
</dbReference>
<dbReference type="InParanoid" id="A2DVC0"/>
<gene>
    <name evidence="5" type="ORF">TVAG_208780</name>
</gene>
<dbReference type="InterPro" id="IPR036770">
    <property type="entry name" value="Ankyrin_rpt-contain_sf"/>
</dbReference>
<dbReference type="Gene3D" id="1.25.40.20">
    <property type="entry name" value="Ankyrin repeat-containing domain"/>
    <property type="match status" value="2"/>
</dbReference>
<evidence type="ECO:0000313" key="5">
    <source>
        <dbReference type="EMBL" id="EAY15599.1"/>
    </source>
</evidence>
<dbReference type="eggNOG" id="KOG4412">
    <property type="taxonomic scope" value="Eukaryota"/>
</dbReference>
<feature type="repeat" description="ANK" evidence="3">
    <location>
        <begin position="91"/>
        <end position="123"/>
    </location>
</feature>
<feature type="repeat" description="ANK" evidence="3">
    <location>
        <begin position="57"/>
        <end position="90"/>
    </location>
</feature>
<dbReference type="InterPro" id="IPR002110">
    <property type="entry name" value="Ankyrin_rpt"/>
</dbReference>
<dbReference type="PANTHER" id="PTHR24171:SF9">
    <property type="entry name" value="ANKYRIN REPEAT DOMAIN-CONTAINING PROTEIN 39"/>
    <property type="match status" value="1"/>
</dbReference>
<dbReference type="Proteomes" id="UP000001542">
    <property type="component" value="Unassembled WGS sequence"/>
</dbReference>
<dbReference type="RefSeq" id="XP_001327822.1">
    <property type="nucleotide sequence ID" value="XM_001327787.1"/>
</dbReference>
<reference evidence="5" key="1">
    <citation type="submission" date="2006-10" db="EMBL/GenBank/DDBJ databases">
        <authorList>
            <person name="Amadeo P."/>
            <person name="Zhao Q."/>
            <person name="Wortman J."/>
            <person name="Fraser-Liggett C."/>
            <person name="Carlton J."/>
        </authorList>
    </citation>
    <scope>NUCLEOTIDE SEQUENCE</scope>
    <source>
        <strain evidence="5">G3</strain>
    </source>
</reference>
<name>A2DVC0_TRIV3</name>
<dbReference type="STRING" id="5722.A2DVC0"/>
<keyword evidence="2 3" id="KW-0040">ANK repeat</keyword>
<dbReference type="EMBL" id="DS113253">
    <property type="protein sequence ID" value="EAY15599.1"/>
    <property type="molecule type" value="Genomic_DNA"/>
</dbReference>
<dbReference type="SMART" id="SM00248">
    <property type="entry name" value="ANK"/>
    <property type="match status" value="3"/>
</dbReference>
<proteinExistence type="predicted"/>
<dbReference type="VEuPathDB" id="TrichDB:TVAG_208780"/>